<dbReference type="EMBL" id="JAYMGO010000004">
    <property type="protein sequence ID" value="KAL1276224.1"/>
    <property type="molecule type" value="Genomic_DNA"/>
</dbReference>
<evidence type="ECO:0000313" key="2">
    <source>
        <dbReference type="Proteomes" id="UP001558613"/>
    </source>
</evidence>
<proteinExistence type="predicted"/>
<name>A0ABR3NGW9_9TELE</name>
<evidence type="ECO:0000313" key="1">
    <source>
        <dbReference type="EMBL" id="KAL1276224.1"/>
    </source>
</evidence>
<keyword evidence="2" id="KW-1185">Reference proteome</keyword>
<sequence>MYMERINKTLLPGKLKLWCFQFGILPRLLWPFTVYEIPITKVEKLERLIPRCLSSVGLYGHGKLELPVTGLVEEFKCTKTRLVMTLTESEDAIIRTAPPRVVAGRKWTPSEAVRSAKSALYLRDVVGQVQHGRAGSGLIPRTPLWHKATSAQKRQLVVEEIRRQEEGERYAKAVSMAKQGKWTNWEGLEKKKLSWRDIWQMDGARLSFIIRATYDLLPSPQNLKEWYGEDPACSLCKVPASLRHILLGCTTSLTQGRYTWRHNQVLRELASILEQRRITINNLPQTLAGQAIKSISSVAEKSSNWLWIKRKDPIWAVRAHQGNRGYGMEGDVPGTLGPPLSLLETLWALNQRNVDEAGCPPDDPNDIPYPL</sequence>
<accession>A0ABR3NGW9</accession>
<organism evidence="1 2">
    <name type="scientific">Cirrhinus molitorella</name>
    <name type="common">mud carp</name>
    <dbReference type="NCBI Taxonomy" id="172907"/>
    <lineage>
        <taxon>Eukaryota</taxon>
        <taxon>Metazoa</taxon>
        <taxon>Chordata</taxon>
        <taxon>Craniata</taxon>
        <taxon>Vertebrata</taxon>
        <taxon>Euteleostomi</taxon>
        <taxon>Actinopterygii</taxon>
        <taxon>Neopterygii</taxon>
        <taxon>Teleostei</taxon>
        <taxon>Ostariophysi</taxon>
        <taxon>Cypriniformes</taxon>
        <taxon>Cyprinidae</taxon>
        <taxon>Labeoninae</taxon>
        <taxon>Labeonini</taxon>
        <taxon>Cirrhinus</taxon>
    </lineage>
</organism>
<evidence type="ECO:0008006" key="3">
    <source>
        <dbReference type="Google" id="ProtNLM"/>
    </source>
</evidence>
<protein>
    <recommendedName>
        <fullName evidence="3">Reverse transcriptase zinc-binding domain-containing protein</fullName>
    </recommendedName>
</protein>
<comment type="caution">
    <text evidence="1">The sequence shown here is derived from an EMBL/GenBank/DDBJ whole genome shotgun (WGS) entry which is preliminary data.</text>
</comment>
<gene>
    <name evidence="1" type="ORF">QQF64_035847</name>
</gene>
<dbReference type="Proteomes" id="UP001558613">
    <property type="component" value="Unassembled WGS sequence"/>
</dbReference>
<reference evidence="1 2" key="1">
    <citation type="submission" date="2023-09" db="EMBL/GenBank/DDBJ databases">
        <authorList>
            <person name="Wang M."/>
        </authorList>
    </citation>
    <scope>NUCLEOTIDE SEQUENCE [LARGE SCALE GENOMIC DNA]</scope>
    <source>
        <strain evidence="1">GT-2023</strain>
        <tissue evidence="1">Liver</tissue>
    </source>
</reference>